<feature type="domain" description="CHASE2" evidence="2">
    <location>
        <begin position="886"/>
        <end position="1209"/>
    </location>
</feature>
<dbReference type="InterPro" id="IPR027417">
    <property type="entry name" value="P-loop_NTPase"/>
</dbReference>
<dbReference type="InterPro" id="IPR024983">
    <property type="entry name" value="CHAT_dom"/>
</dbReference>
<keyword evidence="1" id="KW-0472">Membrane</keyword>
<dbReference type="SMART" id="SM01080">
    <property type="entry name" value="CHASE2"/>
    <property type="match status" value="1"/>
</dbReference>
<sequence>MSTFEIAIQRKFEDYWPIVVKFRYADGLTTHAEGTLKLSDSDFTQLIELQDDAEGYGTLLGKKLFQDEVSSAFIRARSKCPDCLRVLLSIEVEAKDKLRTLHWERLCAPVEPEVWNHLALDQRLPFSLYIPTSVDRLFSPIGRRDLRALILVASPENAERFKLAPFDVKATVESVRSALGEIPSDVLANGVEGAIGPPTLNKFCEQLTNTPKPYTLLHIVSHGTLREDGDTALFWANADNQVEPIAGKDLLKRLRQLGGKKGLPHLTFLCACETAAPRVEGALGGLAQRLVRELAMPAVVAMTRRVSIKMALSLSQSFYQRLRELGEVDLALQEAASGLGDQDDIVVPALFSRLGGRPLFSDRLEGRELTDAEIEFGIAEFKKLIDERAPQAKKLQESFNLQKETLTTFLGGTSSSGQDKRKQALKELNYLCEQVLEISFDALAALGKEPPKYKAQCPFPGLSSFAGAEYHKFFFGRDELIKSLQKELVKDNFLAVLGPSGSGKSSAVLAGLIPQLQKQEPALKLAYLTPTSEPLEQLETSQSSVVGEPAVFVVDQFEELFTLCTDEDKRNSFIDCLLDLSQQQKVIITLRTDFLGECTRYRKLKERIEKRQKLIGPMESAELGKAMKMQADQVLLEFETGLSNAILAEVEGEPGAMPLLQYALQQLWKRRRGRWLCYDEYNAIGGVQQAIATTADEFYKKLTPNEQQQVRHIFEQLTRVDEDFDPSNQGDQPKDTRRRVTHNQLVIESSDLNQTKNLVAKLANDRLVITKNNEVEVAHEALILHWPQLQRWLTESRPRLKLQQQLRPTIQRWQESQDDGELLRGGLLQTATDYLTEVPDAFSHDEKAFIQASQELPRRKLKLFNVLETSFVMAAVVTVVRILGIMQPLELAVYDQMMRLKPSEGQDKRFLIIAVNDKDIREQGNRKEEGQSSVLKDPSLQRLLEKLQKNAPRVIGLDLLRDFPARTKELAVLLGENKSLVGICTSPEGTNNQVGQRYPVEITDKISERVGFSNFIDSDVTRRQPLLNPIIEQEFCPTEHSFSFAIALRYLEVEEKAKPYQPLTTLPGKYPSDLQFGKTYIKLRKGLTGGYQGDLSEPKTAQLLLNYRSSEGTPKNFAEKISLEEFLRLDEKNSEQKVKDRIVIIGADSEVSADYVPTPYGPLAGAVVQAQMVSQIVSAVLNKRRLIWWWPVWADVLWVVVWSSVGGLIVWRFRQPMQWMMGTVSLVSLVGICYIIFAYQSGWIPLIPNIFALVSTAGVVTFKTFRLRQGGSRRKINGAKSSVLISVVNFVNLFRKSY</sequence>
<dbReference type="InterPro" id="IPR049052">
    <property type="entry name" value="nSTAND1"/>
</dbReference>
<name>A0A1Z4KWU0_ANAVA</name>
<feature type="transmembrane region" description="Helical" evidence="1">
    <location>
        <begin position="1243"/>
        <end position="1265"/>
    </location>
</feature>
<dbReference type="Proteomes" id="UP000217507">
    <property type="component" value="Plasmid Plasmid3 dna"/>
</dbReference>
<evidence type="ECO:0000259" key="2">
    <source>
        <dbReference type="SMART" id="SM01080"/>
    </source>
</evidence>
<dbReference type="SUPFAM" id="SSF52540">
    <property type="entry name" value="P-loop containing nucleoside triphosphate hydrolases"/>
    <property type="match status" value="1"/>
</dbReference>
<reference evidence="3 4" key="1">
    <citation type="submission" date="2017-06" db="EMBL/GenBank/DDBJ databases">
        <title>Genome sequencing of cyanobaciteial culture collection at National Institute for Environmental Studies (NIES).</title>
        <authorList>
            <person name="Hirose Y."/>
            <person name="Shimura Y."/>
            <person name="Fujisawa T."/>
            <person name="Nakamura Y."/>
            <person name="Kawachi M."/>
        </authorList>
    </citation>
    <scope>NUCLEOTIDE SEQUENCE [LARGE SCALE GENOMIC DNA]</scope>
    <source>
        <strain evidence="3 4">NIES-23</strain>
        <plasmid evidence="4">Plasmid Plasmid3 dna</plasmid>
    </source>
</reference>
<dbReference type="Pfam" id="PF12770">
    <property type="entry name" value="CHAT"/>
    <property type="match status" value="1"/>
</dbReference>
<gene>
    <name evidence="3" type="ORF">NIES23_62620</name>
</gene>
<evidence type="ECO:0000313" key="3">
    <source>
        <dbReference type="EMBL" id="BAY73434.1"/>
    </source>
</evidence>
<keyword evidence="1" id="KW-1133">Transmembrane helix</keyword>
<feature type="transmembrane region" description="Helical" evidence="1">
    <location>
        <begin position="1188"/>
        <end position="1211"/>
    </location>
</feature>
<evidence type="ECO:0000313" key="4">
    <source>
        <dbReference type="Proteomes" id="UP000217507"/>
    </source>
</evidence>
<dbReference type="Pfam" id="PF05226">
    <property type="entry name" value="CHASE2"/>
    <property type="match status" value="1"/>
</dbReference>
<accession>A0A1Z4KWU0</accession>
<proteinExistence type="predicted"/>
<geneLocation type="plasmid" evidence="3">
    <name>plasmid3</name>
</geneLocation>
<feature type="transmembrane region" description="Helical" evidence="1">
    <location>
        <begin position="1218"/>
        <end position="1237"/>
    </location>
</feature>
<evidence type="ECO:0000256" key="1">
    <source>
        <dbReference type="SAM" id="Phobius"/>
    </source>
</evidence>
<dbReference type="EMBL" id="AP018219">
    <property type="protein sequence ID" value="BAY73434.1"/>
    <property type="molecule type" value="Genomic_DNA"/>
</dbReference>
<keyword evidence="3" id="KW-0614">Plasmid</keyword>
<keyword evidence="1" id="KW-0812">Transmembrane</keyword>
<protein>
    <recommendedName>
        <fullName evidence="2">CHASE2 domain-containing protein</fullName>
    </recommendedName>
</protein>
<organism evidence="3 4">
    <name type="scientific">Trichormus variabilis NIES-23</name>
    <dbReference type="NCBI Taxonomy" id="1973479"/>
    <lineage>
        <taxon>Bacteria</taxon>
        <taxon>Bacillati</taxon>
        <taxon>Cyanobacteriota</taxon>
        <taxon>Cyanophyceae</taxon>
        <taxon>Nostocales</taxon>
        <taxon>Nostocaceae</taxon>
        <taxon>Trichormus</taxon>
    </lineage>
</organism>
<dbReference type="InterPro" id="IPR007890">
    <property type="entry name" value="CHASE2"/>
</dbReference>
<dbReference type="Pfam" id="PF20703">
    <property type="entry name" value="nSTAND1"/>
    <property type="match status" value="1"/>
</dbReference>